<sequence length="139" mass="14684">MRRLVATHATLLRFIVVGGGAALLELGTFELLARAGLPVVAANVLSFVLGLLTSFAGYRLWTFAGEHTTPVTAQLGAYVALALVNVAATSAIISVLVSAGLVPWVAKAICMALVATWNFLLLNRIVFRRASPSPTRTTH</sequence>
<evidence type="ECO:0000256" key="5">
    <source>
        <dbReference type="ARBA" id="ARBA00023136"/>
    </source>
</evidence>
<dbReference type="AlphaFoldDB" id="A0A401V1P7"/>
<feature type="transmembrane region" description="Helical" evidence="6">
    <location>
        <begin position="39"/>
        <end position="63"/>
    </location>
</feature>
<keyword evidence="9" id="KW-1185">Reference proteome</keyword>
<evidence type="ECO:0000256" key="2">
    <source>
        <dbReference type="ARBA" id="ARBA00009399"/>
    </source>
</evidence>
<keyword evidence="4 6" id="KW-1133">Transmembrane helix</keyword>
<name>A0A401V1P7_9CELL</name>
<dbReference type="Proteomes" id="UP000288246">
    <property type="component" value="Unassembled WGS sequence"/>
</dbReference>
<comment type="similarity">
    <text evidence="2">Belongs to the GtrA family.</text>
</comment>
<evidence type="ECO:0000256" key="3">
    <source>
        <dbReference type="ARBA" id="ARBA00022692"/>
    </source>
</evidence>
<keyword evidence="3 6" id="KW-0812">Transmembrane</keyword>
<accession>A0A401V1P7</accession>
<feature type="domain" description="GtrA/DPMS transmembrane" evidence="7">
    <location>
        <begin position="13"/>
        <end position="127"/>
    </location>
</feature>
<evidence type="ECO:0000256" key="6">
    <source>
        <dbReference type="SAM" id="Phobius"/>
    </source>
</evidence>
<dbReference type="InterPro" id="IPR051401">
    <property type="entry name" value="GtrA_CellWall_Glycosyl"/>
</dbReference>
<feature type="transmembrane region" description="Helical" evidence="6">
    <location>
        <begin position="12"/>
        <end position="33"/>
    </location>
</feature>
<comment type="subcellular location">
    <subcellularLocation>
        <location evidence="1">Membrane</location>
        <topology evidence="1">Multi-pass membrane protein</topology>
    </subcellularLocation>
</comment>
<evidence type="ECO:0000256" key="1">
    <source>
        <dbReference type="ARBA" id="ARBA00004141"/>
    </source>
</evidence>
<dbReference type="EMBL" id="BHYL01000201">
    <property type="protein sequence ID" value="GCD20840.1"/>
    <property type="molecule type" value="Genomic_DNA"/>
</dbReference>
<organism evidence="8 9">
    <name type="scientific">Cellulomonas algicola</name>
    <dbReference type="NCBI Taxonomy" id="2071633"/>
    <lineage>
        <taxon>Bacteria</taxon>
        <taxon>Bacillati</taxon>
        <taxon>Actinomycetota</taxon>
        <taxon>Actinomycetes</taxon>
        <taxon>Micrococcales</taxon>
        <taxon>Cellulomonadaceae</taxon>
        <taxon>Cellulomonas</taxon>
    </lineage>
</organism>
<feature type="transmembrane region" description="Helical" evidence="6">
    <location>
        <begin position="75"/>
        <end position="98"/>
    </location>
</feature>
<dbReference type="PANTHER" id="PTHR38459">
    <property type="entry name" value="PROPHAGE BACTOPRENOL-LINKED GLUCOSE TRANSLOCASE HOMOLOG"/>
    <property type="match status" value="1"/>
</dbReference>
<feature type="transmembrane region" description="Helical" evidence="6">
    <location>
        <begin position="104"/>
        <end position="122"/>
    </location>
</feature>
<evidence type="ECO:0000313" key="8">
    <source>
        <dbReference type="EMBL" id="GCD20840.1"/>
    </source>
</evidence>
<gene>
    <name evidence="8" type="ORF">CTKZ_24020</name>
</gene>
<dbReference type="PANTHER" id="PTHR38459:SF1">
    <property type="entry name" value="PROPHAGE BACTOPRENOL-LINKED GLUCOSE TRANSLOCASE HOMOLOG"/>
    <property type="match status" value="1"/>
</dbReference>
<evidence type="ECO:0000256" key="4">
    <source>
        <dbReference type="ARBA" id="ARBA00022989"/>
    </source>
</evidence>
<reference evidence="8 9" key="1">
    <citation type="submission" date="2018-11" db="EMBL/GenBank/DDBJ databases">
        <title>Draft genome sequence of Cellulomonas takizawaensis strain TKZ-21.</title>
        <authorList>
            <person name="Yamamura H."/>
            <person name="Hayashi T."/>
            <person name="Hamada M."/>
            <person name="Serisawa Y."/>
            <person name="Matsuyama K."/>
            <person name="Nakagawa Y."/>
            <person name="Otoguro M."/>
            <person name="Yanagida F."/>
            <person name="Hayakawa M."/>
        </authorList>
    </citation>
    <scope>NUCLEOTIDE SEQUENCE [LARGE SCALE GENOMIC DNA]</scope>
    <source>
        <strain evidence="8 9">TKZ-21</strain>
    </source>
</reference>
<evidence type="ECO:0000259" key="7">
    <source>
        <dbReference type="Pfam" id="PF04138"/>
    </source>
</evidence>
<comment type="caution">
    <text evidence="8">The sequence shown here is derived from an EMBL/GenBank/DDBJ whole genome shotgun (WGS) entry which is preliminary data.</text>
</comment>
<protein>
    <recommendedName>
        <fullName evidence="7">GtrA/DPMS transmembrane domain-containing protein</fullName>
    </recommendedName>
</protein>
<dbReference type="InterPro" id="IPR007267">
    <property type="entry name" value="GtrA_DPMS_TM"/>
</dbReference>
<dbReference type="Pfam" id="PF04138">
    <property type="entry name" value="GtrA_DPMS_TM"/>
    <property type="match status" value="1"/>
</dbReference>
<dbReference type="GO" id="GO:0000271">
    <property type="term" value="P:polysaccharide biosynthetic process"/>
    <property type="evidence" value="ECO:0007669"/>
    <property type="project" value="InterPro"/>
</dbReference>
<keyword evidence="5 6" id="KW-0472">Membrane</keyword>
<evidence type="ECO:0000313" key="9">
    <source>
        <dbReference type="Proteomes" id="UP000288246"/>
    </source>
</evidence>
<proteinExistence type="inferred from homology"/>
<dbReference type="GO" id="GO:0005886">
    <property type="term" value="C:plasma membrane"/>
    <property type="evidence" value="ECO:0007669"/>
    <property type="project" value="TreeGrafter"/>
</dbReference>